<evidence type="ECO:0000313" key="3">
    <source>
        <dbReference type="Proteomes" id="UP000607653"/>
    </source>
</evidence>
<dbReference type="AlphaFoldDB" id="A0A822XJ28"/>
<dbReference type="Proteomes" id="UP000607653">
    <property type="component" value="Unassembled WGS sequence"/>
</dbReference>
<keyword evidence="3" id="KW-1185">Reference proteome</keyword>
<evidence type="ECO:0000313" key="2">
    <source>
        <dbReference type="EMBL" id="DAD20257.1"/>
    </source>
</evidence>
<dbReference type="EMBL" id="DUZY01000001">
    <property type="protein sequence ID" value="DAD20257.1"/>
    <property type="molecule type" value="Genomic_DNA"/>
</dbReference>
<gene>
    <name evidence="2" type="ORF">HUJ06_021720</name>
</gene>
<proteinExistence type="predicted"/>
<evidence type="ECO:0000256" key="1">
    <source>
        <dbReference type="SAM" id="MobiDB-lite"/>
    </source>
</evidence>
<comment type="caution">
    <text evidence="2">The sequence shown here is derived from an EMBL/GenBank/DDBJ whole genome shotgun (WGS) entry which is preliminary data.</text>
</comment>
<organism evidence="2 3">
    <name type="scientific">Nelumbo nucifera</name>
    <name type="common">Sacred lotus</name>
    <dbReference type="NCBI Taxonomy" id="4432"/>
    <lineage>
        <taxon>Eukaryota</taxon>
        <taxon>Viridiplantae</taxon>
        <taxon>Streptophyta</taxon>
        <taxon>Embryophyta</taxon>
        <taxon>Tracheophyta</taxon>
        <taxon>Spermatophyta</taxon>
        <taxon>Magnoliopsida</taxon>
        <taxon>Proteales</taxon>
        <taxon>Nelumbonaceae</taxon>
        <taxon>Nelumbo</taxon>
    </lineage>
</organism>
<name>A0A822XJ28_NELNU</name>
<protein>
    <submittedName>
        <fullName evidence="2">Uncharacterized protein</fullName>
    </submittedName>
</protein>
<sequence>MACISSGTMFIVSSWRGRGGGPRNRMTSQGSGTMFKRRGPLEPILCNVNLAFREKKEKKKKKSSISSSWSQKEELKMKLLAALLTYYVEPHAYHI</sequence>
<accession>A0A822XJ28</accession>
<feature type="region of interest" description="Disordered" evidence="1">
    <location>
        <begin position="14"/>
        <end position="38"/>
    </location>
</feature>
<reference evidence="2 3" key="1">
    <citation type="journal article" date="2020" name="Mol. Biol. Evol.">
        <title>Distinct Expression and Methylation Patterns for Genes with Different Fates following a Single Whole-Genome Duplication in Flowering Plants.</title>
        <authorList>
            <person name="Shi T."/>
            <person name="Rahmani R.S."/>
            <person name="Gugger P.F."/>
            <person name="Wang M."/>
            <person name="Li H."/>
            <person name="Zhang Y."/>
            <person name="Li Z."/>
            <person name="Wang Q."/>
            <person name="Van de Peer Y."/>
            <person name="Marchal K."/>
            <person name="Chen J."/>
        </authorList>
    </citation>
    <scope>NUCLEOTIDE SEQUENCE [LARGE SCALE GENOMIC DNA]</scope>
    <source>
        <tissue evidence="2">Leaf</tissue>
    </source>
</reference>